<reference evidence="1 2" key="1">
    <citation type="journal article" date="2013" name="Genome Announc.">
        <title>Draft Genome Sequence of Aeromonas molluscorum Strain 848TT, Isolated from Bivalve Molluscs.</title>
        <authorList>
            <person name="Spataro N."/>
            <person name="Farfan M."/>
            <person name="Albarral V."/>
            <person name="Sanglas A."/>
            <person name="Loren J.G."/>
            <person name="Fuste M.C."/>
            <person name="Bosch E."/>
        </authorList>
    </citation>
    <scope>NUCLEOTIDE SEQUENCE [LARGE SCALE GENOMIC DNA]</scope>
    <source>
        <strain evidence="1 2">848</strain>
    </source>
</reference>
<name>R1HA28_9GAMM</name>
<evidence type="ECO:0008006" key="3">
    <source>
        <dbReference type="Google" id="ProtNLM"/>
    </source>
</evidence>
<dbReference type="InterPro" id="IPR032248">
    <property type="entry name" value="DUF4823"/>
</dbReference>
<dbReference type="PATRIC" id="fig|1268236.3.peg.1936"/>
<sequence length="179" mass="19050">MKPITRKLGGWLALVWGAALLAGCASHELRLAPAQSSPKLQAGQSLYIALATDAAYGEYHYPGSGLMLSQAIAAPLRRRLARVDLASQPESVNEALVTARQGGYELICYPEILHWEDRGSAEETSPDKVTVKLTLIEVASAKALRFASIEGQSGLATPGAEHPQDLLPAPLEAFASSLF</sequence>
<accession>R1HA28</accession>
<dbReference type="PROSITE" id="PS51257">
    <property type="entry name" value="PROKAR_LIPOPROTEIN"/>
    <property type="match status" value="1"/>
</dbReference>
<comment type="caution">
    <text evidence="1">The sequence shown here is derived from an EMBL/GenBank/DDBJ whole genome shotgun (WGS) entry which is preliminary data.</text>
</comment>
<dbReference type="RefSeq" id="WP_005899813.1">
    <property type="nucleotide sequence ID" value="NZ_AQGQ01000053.1"/>
</dbReference>
<dbReference type="Proteomes" id="UP000013526">
    <property type="component" value="Unassembled WGS sequence"/>
</dbReference>
<dbReference type="AlphaFoldDB" id="R1HA28"/>
<gene>
    <name evidence="1" type="ORF">G113_09797</name>
</gene>
<dbReference type="EMBL" id="AQGQ01000053">
    <property type="protein sequence ID" value="EOD55289.1"/>
    <property type="molecule type" value="Genomic_DNA"/>
</dbReference>
<organism evidence="1 2">
    <name type="scientific">Aeromonas molluscorum 848</name>
    <dbReference type="NCBI Taxonomy" id="1268236"/>
    <lineage>
        <taxon>Bacteria</taxon>
        <taxon>Pseudomonadati</taxon>
        <taxon>Pseudomonadota</taxon>
        <taxon>Gammaproteobacteria</taxon>
        <taxon>Aeromonadales</taxon>
        <taxon>Aeromonadaceae</taxon>
        <taxon>Aeromonas</taxon>
    </lineage>
</organism>
<proteinExistence type="predicted"/>
<keyword evidence="2" id="KW-1185">Reference proteome</keyword>
<evidence type="ECO:0000313" key="2">
    <source>
        <dbReference type="Proteomes" id="UP000013526"/>
    </source>
</evidence>
<dbReference type="OrthoDB" id="9811335at2"/>
<protein>
    <recommendedName>
        <fullName evidence="3">Lipoprotein</fullName>
    </recommendedName>
</protein>
<dbReference type="Pfam" id="PF16105">
    <property type="entry name" value="DUF4823"/>
    <property type="match status" value="1"/>
</dbReference>
<evidence type="ECO:0000313" key="1">
    <source>
        <dbReference type="EMBL" id="EOD55289.1"/>
    </source>
</evidence>